<protein>
    <submittedName>
        <fullName evidence="1">Tubulin folding cofactor B</fullName>
    </submittedName>
</protein>
<evidence type="ECO:0000313" key="2">
    <source>
        <dbReference type="Proteomes" id="UP000245207"/>
    </source>
</evidence>
<evidence type="ECO:0000313" key="1">
    <source>
        <dbReference type="EMBL" id="PWA94134.1"/>
    </source>
</evidence>
<reference evidence="1 2" key="1">
    <citation type="journal article" date="2018" name="Mol. Plant">
        <title>The genome of Artemisia annua provides insight into the evolution of Asteraceae family and artemisinin biosynthesis.</title>
        <authorList>
            <person name="Shen Q."/>
            <person name="Zhang L."/>
            <person name="Liao Z."/>
            <person name="Wang S."/>
            <person name="Yan T."/>
            <person name="Shi P."/>
            <person name="Liu M."/>
            <person name="Fu X."/>
            <person name="Pan Q."/>
            <person name="Wang Y."/>
            <person name="Lv Z."/>
            <person name="Lu X."/>
            <person name="Zhang F."/>
            <person name="Jiang W."/>
            <person name="Ma Y."/>
            <person name="Chen M."/>
            <person name="Hao X."/>
            <person name="Li L."/>
            <person name="Tang Y."/>
            <person name="Lv G."/>
            <person name="Zhou Y."/>
            <person name="Sun X."/>
            <person name="Brodelius P.E."/>
            <person name="Rose J.K.C."/>
            <person name="Tang K."/>
        </authorList>
    </citation>
    <scope>NUCLEOTIDE SEQUENCE [LARGE SCALE GENOMIC DNA]</scope>
    <source>
        <strain evidence="2">cv. Huhao1</strain>
        <tissue evidence="1">Leaf</tissue>
    </source>
</reference>
<dbReference type="OrthoDB" id="2130750at2759"/>
<name>A0A2U1Q801_ARTAN</name>
<organism evidence="1 2">
    <name type="scientific">Artemisia annua</name>
    <name type="common">Sweet wormwood</name>
    <dbReference type="NCBI Taxonomy" id="35608"/>
    <lineage>
        <taxon>Eukaryota</taxon>
        <taxon>Viridiplantae</taxon>
        <taxon>Streptophyta</taxon>
        <taxon>Embryophyta</taxon>
        <taxon>Tracheophyta</taxon>
        <taxon>Spermatophyta</taxon>
        <taxon>Magnoliopsida</taxon>
        <taxon>eudicotyledons</taxon>
        <taxon>Gunneridae</taxon>
        <taxon>Pentapetalae</taxon>
        <taxon>asterids</taxon>
        <taxon>campanulids</taxon>
        <taxon>Asterales</taxon>
        <taxon>Asteraceae</taxon>
        <taxon>Asteroideae</taxon>
        <taxon>Anthemideae</taxon>
        <taxon>Artemisiinae</taxon>
        <taxon>Artemisia</taxon>
    </lineage>
</organism>
<accession>A0A2U1Q801</accession>
<keyword evidence="2" id="KW-1185">Reference proteome</keyword>
<dbReference type="EMBL" id="PKPP01000333">
    <property type="protein sequence ID" value="PWA94134.1"/>
    <property type="molecule type" value="Genomic_DNA"/>
</dbReference>
<dbReference type="Proteomes" id="UP000245207">
    <property type="component" value="Unassembled WGS sequence"/>
</dbReference>
<gene>
    <name evidence="1" type="ORF">CTI12_AA063850</name>
</gene>
<sequence>MEKYRIHIIEIDTSSVTSGGWLDETSLVEKYKISDEAYDKLDGTYRKFKEKLGPRSGSAQGSKVCQ</sequence>
<comment type="caution">
    <text evidence="1">The sequence shown here is derived from an EMBL/GenBank/DDBJ whole genome shotgun (WGS) entry which is preliminary data.</text>
</comment>
<dbReference type="STRING" id="35608.A0A2U1Q801"/>
<dbReference type="AlphaFoldDB" id="A0A2U1Q801"/>
<proteinExistence type="predicted"/>